<dbReference type="CDD" id="cd05233">
    <property type="entry name" value="SDR_c"/>
    <property type="match status" value="1"/>
</dbReference>
<dbReference type="InterPro" id="IPR002347">
    <property type="entry name" value="SDR_fam"/>
</dbReference>
<gene>
    <name evidence="3" type="primary">fabG</name>
    <name evidence="3" type="ORF">GCM10007096_12500</name>
</gene>
<dbReference type="GO" id="GO:0016491">
    <property type="term" value="F:oxidoreductase activity"/>
    <property type="evidence" value="ECO:0007669"/>
    <property type="project" value="UniProtKB-KW"/>
</dbReference>
<dbReference type="PRINTS" id="PR00081">
    <property type="entry name" value="GDHRDH"/>
</dbReference>
<evidence type="ECO:0000313" key="4">
    <source>
        <dbReference type="Proteomes" id="UP000656813"/>
    </source>
</evidence>
<protein>
    <submittedName>
        <fullName evidence="3">3-ketoacyl-ACP reductase</fullName>
    </submittedName>
</protein>
<evidence type="ECO:0000313" key="3">
    <source>
        <dbReference type="EMBL" id="GGH78690.1"/>
    </source>
</evidence>
<dbReference type="InterPro" id="IPR036291">
    <property type="entry name" value="NAD(P)-bd_dom_sf"/>
</dbReference>
<dbReference type="EMBL" id="BMFV01000007">
    <property type="protein sequence ID" value="GGH78690.1"/>
    <property type="molecule type" value="Genomic_DNA"/>
</dbReference>
<evidence type="ECO:0000256" key="2">
    <source>
        <dbReference type="ARBA" id="ARBA00023002"/>
    </source>
</evidence>
<name>A0A8J3EM15_9BACL</name>
<dbReference type="SUPFAM" id="SSF51735">
    <property type="entry name" value="NAD(P)-binding Rossmann-fold domains"/>
    <property type="match status" value="1"/>
</dbReference>
<sequence>MQKKALITGASSGIGKGIAYALAKEGYDLVCSHYQDVENATNVKRDIEQTYSVACTFFEGDLAEETFPRVLFDQALETLGHIDVLVNNAGRTIMESVLETKVESLNLLFGLNYRAPYLLTQYASQHMIEEGIQGSIVHTASTRGIQGYPRDGVYGGLKAALIRSTKSMALDLAPYGIRVNCVAPGAIQVRHNDATNHFYKQLGKRIPLGRAGTPDDIAQAVTWLVSDKAAYVTGIVIPVDGGLILPGMPERVPDGYDDYGWGNVPCKP</sequence>
<dbReference type="Pfam" id="PF13561">
    <property type="entry name" value="adh_short_C2"/>
    <property type="match status" value="1"/>
</dbReference>
<dbReference type="PANTHER" id="PTHR43639:SF1">
    <property type="entry name" value="SHORT-CHAIN DEHYDROGENASE_REDUCTASE FAMILY PROTEIN"/>
    <property type="match status" value="1"/>
</dbReference>
<reference evidence="3" key="2">
    <citation type="submission" date="2020-09" db="EMBL/GenBank/DDBJ databases">
        <authorList>
            <person name="Sun Q."/>
            <person name="Zhou Y."/>
        </authorList>
    </citation>
    <scope>NUCLEOTIDE SEQUENCE</scope>
    <source>
        <strain evidence="3">CGMCC 1.12777</strain>
    </source>
</reference>
<keyword evidence="2" id="KW-0560">Oxidoreductase</keyword>
<dbReference type="FunFam" id="3.40.50.720:FF:000084">
    <property type="entry name" value="Short-chain dehydrogenase reductase"/>
    <property type="match status" value="1"/>
</dbReference>
<accession>A0A8J3EM15</accession>
<reference evidence="3" key="1">
    <citation type="journal article" date="2014" name="Int. J. Syst. Evol. Microbiol.">
        <title>Complete genome sequence of Corynebacterium casei LMG S-19264T (=DSM 44701T), isolated from a smear-ripened cheese.</title>
        <authorList>
            <consortium name="US DOE Joint Genome Institute (JGI-PGF)"/>
            <person name="Walter F."/>
            <person name="Albersmeier A."/>
            <person name="Kalinowski J."/>
            <person name="Ruckert C."/>
        </authorList>
    </citation>
    <scope>NUCLEOTIDE SEQUENCE</scope>
    <source>
        <strain evidence="3">CGMCC 1.12777</strain>
    </source>
</reference>
<proteinExistence type="inferred from homology"/>
<evidence type="ECO:0000256" key="1">
    <source>
        <dbReference type="ARBA" id="ARBA00006484"/>
    </source>
</evidence>
<keyword evidence="4" id="KW-1185">Reference proteome</keyword>
<dbReference type="PRINTS" id="PR00080">
    <property type="entry name" value="SDRFAMILY"/>
</dbReference>
<dbReference type="Gene3D" id="3.40.50.720">
    <property type="entry name" value="NAD(P)-binding Rossmann-like Domain"/>
    <property type="match status" value="1"/>
</dbReference>
<dbReference type="AlphaFoldDB" id="A0A8J3EM15"/>
<organism evidence="3 4">
    <name type="scientific">Pullulanibacillus pueri</name>
    <dbReference type="NCBI Taxonomy" id="1437324"/>
    <lineage>
        <taxon>Bacteria</taxon>
        <taxon>Bacillati</taxon>
        <taxon>Bacillota</taxon>
        <taxon>Bacilli</taxon>
        <taxon>Bacillales</taxon>
        <taxon>Sporolactobacillaceae</taxon>
        <taxon>Pullulanibacillus</taxon>
    </lineage>
</organism>
<comment type="caution">
    <text evidence="3">The sequence shown here is derived from an EMBL/GenBank/DDBJ whole genome shotgun (WGS) entry which is preliminary data.</text>
</comment>
<dbReference type="PANTHER" id="PTHR43639">
    <property type="entry name" value="OXIDOREDUCTASE, SHORT-CHAIN DEHYDROGENASE/REDUCTASE FAMILY (AFU_ORTHOLOGUE AFUA_5G02870)"/>
    <property type="match status" value="1"/>
</dbReference>
<comment type="similarity">
    <text evidence="1">Belongs to the short-chain dehydrogenases/reductases (SDR) family.</text>
</comment>
<dbReference type="GO" id="GO:0008206">
    <property type="term" value="P:bile acid metabolic process"/>
    <property type="evidence" value="ECO:0007669"/>
    <property type="project" value="UniProtKB-ARBA"/>
</dbReference>
<dbReference type="RefSeq" id="WP_229745432.1">
    <property type="nucleotide sequence ID" value="NZ_BMFV01000007.1"/>
</dbReference>
<dbReference type="Proteomes" id="UP000656813">
    <property type="component" value="Unassembled WGS sequence"/>
</dbReference>